<dbReference type="InterPro" id="IPR036390">
    <property type="entry name" value="WH_DNA-bd_sf"/>
</dbReference>
<dbReference type="Pfam" id="PF08220">
    <property type="entry name" value="HTH_DeoR"/>
    <property type="match status" value="1"/>
</dbReference>
<dbReference type="InterPro" id="IPR001034">
    <property type="entry name" value="DeoR_HTH"/>
</dbReference>
<dbReference type="Gene3D" id="1.10.10.10">
    <property type="entry name" value="Winged helix-like DNA-binding domain superfamily/Winged helix DNA-binding domain"/>
    <property type="match status" value="1"/>
</dbReference>
<gene>
    <name evidence="5" type="ORF">J2X07_000791</name>
</gene>
<evidence type="ECO:0000313" key="6">
    <source>
        <dbReference type="Proteomes" id="UP001258181"/>
    </source>
</evidence>
<keyword evidence="3" id="KW-0804">Transcription</keyword>
<dbReference type="SMART" id="SM00420">
    <property type="entry name" value="HTH_DEOR"/>
    <property type="match status" value="1"/>
</dbReference>
<accession>A0ABU1TX71</accession>
<protein>
    <submittedName>
        <fullName evidence="5">DeoR/GlpR family transcriptional regulator of sugar metabolism</fullName>
    </submittedName>
</protein>
<feature type="domain" description="HTH deoR-type" evidence="4">
    <location>
        <begin position="3"/>
        <end position="58"/>
    </location>
</feature>
<dbReference type="CDD" id="cd00090">
    <property type="entry name" value="HTH_ARSR"/>
    <property type="match status" value="1"/>
</dbReference>
<dbReference type="InterPro" id="IPR036388">
    <property type="entry name" value="WH-like_DNA-bd_sf"/>
</dbReference>
<dbReference type="EMBL" id="JAVDWA010000001">
    <property type="protein sequence ID" value="MDR7071816.1"/>
    <property type="molecule type" value="Genomic_DNA"/>
</dbReference>
<dbReference type="Proteomes" id="UP001258181">
    <property type="component" value="Unassembled WGS sequence"/>
</dbReference>
<sequence length="261" mass="28425">MFSEERREKILELLKNEGRVLAKELSEALQVSIDSIRRDLSSMEDNGLLKRTHGGAIPVTEVRKGPSPNAVRFGEGSKYERAIAREAVKWIKERDTIFLSGGGMYHELLKHLPNIPLTVVTNSLVTADFLRERENVDVYVIGGKVKNSGNMTDALAMNGVNQFTFDLAFVSGGGISARGITTATPEVAAFISAVGKVSRKSVGLFPHYKVGVNAFAQVGPVTNLDVVITDEESPRDHLQSLEQQGVKVLIASTESTQSETN</sequence>
<dbReference type="PANTHER" id="PTHR30363:SF51">
    <property type="entry name" value="HTH-TYPE TRANSCRIPTIONAL REPRESSOR GLCR"/>
    <property type="match status" value="1"/>
</dbReference>
<dbReference type="SUPFAM" id="SSF46785">
    <property type="entry name" value="Winged helix' DNA-binding domain"/>
    <property type="match status" value="1"/>
</dbReference>
<evidence type="ECO:0000256" key="2">
    <source>
        <dbReference type="ARBA" id="ARBA00023125"/>
    </source>
</evidence>
<dbReference type="PROSITE" id="PS51000">
    <property type="entry name" value="HTH_DEOR_2"/>
    <property type="match status" value="1"/>
</dbReference>
<reference evidence="5 6" key="1">
    <citation type="submission" date="2023-07" db="EMBL/GenBank/DDBJ databases">
        <title>Sorghum-associated microbial communities from plants grown in Nebraska, USA.</title>
        <authorList>
            <person name="Schachtman D."/>
        </authorList>
    </citation>
    <scope>NUCLEOTIDE SEQUENCE [LARGE SCALE GENOMIC DNA]</scope>
    <source>
        <strain evidence="5 6">BE211</strain>
    </source>
</reference>
<proteinExistence type="predicted"/>
<dbReference type="InterPro" id="IPR014036">
    <property type="entry name" value="DeoR-like_C"/>
</dbReference>
<dbReference type="SUPFAM" id="SSF100950">
    <property type="entry name" value="NagB/RpiA/CoA transferase-like"/>
    <property type="match status" value="1"/>
</dbReference>
<keyword evidence="1" id="KW-0805">Transcription regulation</keyword>
<dbReference type="RefSeq" id="WP_310256634.1">
    <property type="nucleotide sequence ID" value="NZ_JAVDWA010000001.1"/>
</dbReference>
<evidence type="ECO:0000256" key="1">
    <source>
        <dbReference type="ARBA" id="ARBA00023015"/>
    </source>
</evidence>
<evidence type="ECO:0000256" key="3">
    <source>
        <dbReference type="ARBA" id="ARBA00023163"/>
    </source>
</evidence>
<evidence type="ECO:0000313" key="5">
    <source>
        <dbReference type="EMBL" id="MDR7071816.1"/>
    </source>
</evidence>
<keyword evidence="2" id="KW-0238">DNA-binding</keyword>
<dbReference type="PRINTS" id="PR00037">
    <property type="entry name" value="HTHLACR"/>
</dbReference>
<dbReference type="Pfam" id="PF00455">
    <property type="entry name" value="DeoRC"/>
    <property type="match status" value="1"/>
</dbReference>
<evidence type="ECO:0000259" key="4">
    <source>
        <dbReference type="PROSITE" id="PS51000"/>
    </source>
</evidence>
<dbReference type="SMART" id="SM01134">
    <property type="entry name" value="DeoRC"/>
    <property type="match status" value="1"/>
</dbReference>
<dbReference type="InterPro" id="IPR050313">
    <property type="entry name" value="Carb_Metab_HTH_regulators"/>
</dbReference>
<dbReference type="InterPro" id="IPR037171">
    <property type="entry name" value="NagB/RpiA_transferase-like"/>
</dbReference>
<keyword evidence="6" id="KW-1185">Reference proteome</keyword>
<dbReference type="PANTHER" id="PTHR30363">
    <property type="entry name" value="HTH-TYPE TRANSCRIPTIONAL REGULATOR SRLR-RELATED"/>
    <property type="match status" value="1"/>
</dbReference>
<name>A0ABU1TX71_9BACL</name>
<comment type="caution">
    <text evidence="5">The sequence shown here is derived from an EMBL/GenBank/DDBJ whole genome shotgun (WGS) entry which is preliminary data.</text>
</comment>
<dbReference type="InterPro" id="IPR011991">
    <property type="entry name" value="ArsR-like_HTH"/>
</dbReference>
<organism evidence="5 6">
    <name type="scientific">Fictibacillus barbaricus</name>
    <dbReference type="NCBI Taxonomy" id="182136"/>
    <lineage>
        <taxon>Bacteria</taxon>
        <taxon>Bacillati</taxon>
        <taxon>Bacillota</taxon>
        <taxon>Bacilli</taxon>
        <taxon>Bacillales</taxon>
        <taxon>Fictibacillaceae</taxon>
        <taxon>Fictibacillus</taxon>
    </lineage>
</organism>